<dbReference type="EMBL" id="BAAAXZ010000009">
    <property type="protein sequence ID" value="GAA2909757.1"/>
    <property type="molecule type" value="Genomic_DNA"/>
</dbReference>
<evidence type="ECO:0000313" key="2">
    <source>
        <dbReference type="EMBL" id="GAA2909757.1"/>
    </source>
</evidence>
<evidence type="ECO:0000313" key="3">
    <source>
        <dbReference type="Proteomes" id="UP001501102"/>
    </source>
</evidence>
<sequence>MASRPVPERRRRGAAEAPVAGAAGASVAGAEALLSVPAAFTPIRSVVSLTKGSFPGAGVGLSGSATGCAVRLRSAVRTGPGRWSAAVRRKNQCIDADVKESVKIKTHRFTHVAHADSGACSNLLRQSGRLPEEKRSLIGTQSTEPMWLRVQT</sequence>
<feature type="region of interest" description="Disordered" evidence="1">
    <location>
        <begin position="1"/>
        <end position="20"/>
    </location>
</feature>
<dbReference type="Proteomes" id="UP001501102">
    <property type="component" value="Unassembled WGS sequence"/>
</dbReference>
<gene>
    <name evidence="2" type="ORF">GCM10020221_02150</name>
</gene>
<protein>
    <submittedName>
        <fullName evidence="2">Uncharacterized protein</fullName>
    </submittedName>
</protein>
<proteinExistence type="predicted"/>
<comment type="caution">
    <text evidence="2">The sequence shown here is derived from an EMBL/GenBank/DDBJ whole genome shotgun (WGS) entry which is preliminary data.</text>
</comment>
<evidence type="ECO:0000256" key="1">
    <source>
        <dbReference type="SAM" id="MobiDB-lite"/>
    </source>
</evidence>
<organism evidence="2 3">
    <name type="scientific">Streptomyces thioluteus</name>
    <dbReference type="NCBI Taxonomy" id="66431"/>
    <lineage>
        <taxon>Bacteria</taxon>
        <taxon>Bacillati</taxon>
        <taxon>Actinomycetota</taxon>
        <taxon>Actinomycetes</taxon>
        <taxon>Kitasatosporales</taxon>
        <taxon>Streptomycetaceae</taxon>
        <taxon>Streptomyces</taxon>
    </lineage>
</organism>
<reference evidence="3" key="1">
    <citation type="journal article" date="2019" name="Int. J. Syst. Evol. Microbiol.">
        <title>The Global Catalogue of Microorganisms (GCM) 10K type strain sequencing project: providing services to taxonomists for standard genome sequencing and annotation.</title>
        <authorList>
            <consortium name="The Broad Institute Genomics Platform"/>
            <consortium name="The Broad Institute Genome Sequencing Center for Infectious Disease"/>
            <person name="Wu L."/>
            <person name="Ma J."/>
        </authorList>
    </citation>
    <scope>NUCLEOTIDE SEQUENCE [LARGE SCALE GENOMIC DNA]</scope>
    <source>
        <strain evidence="3">JCM 4087</strain>
    </source>
</reference>
<accession>A0ABN3WB06</accession>
<name>A0ABN3WB06_STRTU</name>
<keyword evidence="3" id="KW-1185">Reference proteome</keyword>